<feature type="domain" description="DUF659" evidence="1">
    <location>
        <begin position="1"/>
        <end position="55"/>
    </location>
</feature>
<evidence type="ECO:0000313" key="2">
    <source>
        <dbReference type="EMBL" id="KAK9028006.1"/>
    </source>
</evidence>
<evidence type="ECO:0000313" key="3">
    <source>
        <dbReference type="Proteomes" id="UP001396334"/>
    </source>
</evidence>
<dbReference type="EMBL" id="JBBPBN010000012">
    <property type="protein sequence ID" value="KAK9028006.1"/>
    <property type="molecule type" value="Genomic_DNA"/>
</dbReference>
<evidence type="ECO:0000259" key="1">
    <source>
        <dbReference type="Pfam" id="PF04937"/>
    </source>
</evidence>
<dbReference type="Pfam" id="PF04937">
    <property type="entry name" value="DUF659"/>
    <property type="match status" value="1"/>
</dbReference>
<comment type="caution">
    <text evidence="2">The sequence shown here is derived from an EMBL/GenBank/DDBJ whole genome shotgun (WGS) entry which is preliminary data.</text>
</comment>
<protein>
    <recommendedName>
        <fullName evidence="1">DUF659 domain-containing protein</fullName>
    </recommendedName>
</protein>
<proteinExistence type="predicted"/>
<gene>
    <name evidence="2" type="ORF">V6N11_067821</name>
</gene>
<dbReference type="Proteomes" id="UP001396334">
    <property type="component" value="Unassembled WGS sequence"/>
</dbReference>
<keyword evidence="3" id="KW-1185">Reference proteome</keyword>
<organism evidence="2 3">
    <name type="scientific">Hibiscus sabdariffa</name>
    <name type="common">roselle</name>
    <dbReference type="NCBI Taxonomy" id="183260"/>
    <lineage>
        <taxon>Eukaryota</taxon>
        <taxon>Viridiplantae</taxon>
        <taxon>Streptophyta</taxon>
        <taxon>Embryophyta</taxon>
        <taxon>Tracheophyta</taxon>
        <taxon>Spermatophyta</taxon>
        <taxon>Magnoliopsida</taxon>
        <taxon>eudicotyledons</taxon>
        <taxon>Gunneridae</taxon>
        <taxon>Pentapetalae</taxon>
        <taxon>rosids</taxon>
        <taxon>malvids</taxon>
        <taxon>Malvales</taxon>
        <taxon>Malvaceae</taxon>
        <taxon>Malvoideae</taxon>
        <taxon>Hibiscus</taxon>
    </lineage>
</organism>
<name>A0ABR2SRW5_9ROSI</name>
<accession>A0ABR2SRW5</accession>
<dbReference type="InterPro" id="IPR007021">
    <property type="entry name" value="DUF659"/>
</dbReference>
<sequence length="82" mass="8885">MFFEFVDASSYSKTDDKLFELLSRIVDAVGDINVVQVITDNESNIVAAGALLMANIVYALKVDGPLVHALRKVDGEKKPAMG</sequence>
<reference evidence="2 3" key="1">
    <citation type="journal article" date="2024" name="G3 (Bethesda)">
        <title>Genome assembly of Hibiscus sabdariffa L. provides insights into metabolisms of medicinal natural products.</title>
        <authorList>
            <person name="Kim T."/>
        </authorList>
    </citation>
    <scope>NUCLEOTIDE SEQUENCE [LARGE SCALE GENOMIC DNA]</scope>
    <source>
        <strain evidence="2">TK-2024</strain>
        <tissue evidence="2">Old leaves</tissue>
    </source>
</reference>